<reference evidence="4 5" key="1">
    <citation type="submission" date="2024-09" db="EMBL/GenBank/DDBJ databases">
        <authorList>
            <person name="Sun Q."/>
            <person name="Mori K."/>
        </authorList>
    </citation>
    <scope>NUCLEOTIDE SEQUENCE [LARGE SCALE GENOMIC DNA]</scope>
    <source>
        <strain evidence="4 5">CCM 7765</strain>
    </source>
</reference>
<evidence type="ECO:0000313" key="4">
    <source>
        <dbReference type="EMBL" id="MFC0321431.1"/>
    </source>
</evidence>
<keyword evidence="2" id="KW-0604">Photosystem II</keyword>
<dbReference type="SUPFAM" id="SSF110296">
    <property type="entry name" value="Oligoxyloglucan reducing end-specific cellobiohydrolase"/>
    <property type="match status" value="1"/>
</dbReference>
<keyword evidence="5" id="KW-1185">Reference proteome</keyword>
<evidence type="ECO:0000256" key="2">
    <source>
        <dbReference type="ARBA" id="ARBA00023276"/>
    </source>
</evidence>
<organism evidence="4 5">
    <name type="scientific">Olivibacter oleidegradans</name>
    <dbReference type="NCBI Taxonomy" id="760123"/>
    <lineage>
        <taxon>Bacteria</taxon>
        <taxon>Pseudomonadati</taxon>
        <taxon>Bacteroidota</taxon>
        <taxon>Sphingobacteriia</taxon>
        <taxon>Sphingobacteriales</taxon>
        <taxon>Sphingobacteriaceae</taxon>
        <taxon>Olivibacter</taxon>
    </lineage>
</organism>
<name>A0ABV6HRT3_9SPHI</name>
<keyword evidence="1" id="KW-0602">Photosynthesis</keyword>
<dbReference type="InterPro" id="IPR015943">
    <property type="entry name" value="WD40/YVTN_repeat-like_dom_sf"/>
</dbReference>
<dbReference type="Pfam" id="PF14870">
    <property type="entry name" value="PSII_BNR"/>
    <property type="match status" value="1"/>
</dbReference>
<evidence type="ECO:0000256" key="1">
    <source>
        <dbReference type="ARBA" id="ARBA00022531"/>
    </source>
</evidence>
<protein>
    <submittedName>
        <fullName evidence="4">WD40/YVTN/BNR-like repeat-containing protein</fullName>
    </submittedName>
</protein>
<accession>A0ABV6HRT3</accession>
<evidence type="ECO:0000313" key="5">
    <source>
        <dbReference type="Proteomes" id="UP001589774"/>
    </source>
</evidence>
<feature type="domain" description="Photosynthesis system II assembly factor Ycf48/Hcf136-like" evidence="3">
    <location>
        <begin position="34"/>
        <end position="114"/>
    </location>
</feature>
<dbReference type="Gene3D" id="2.130.10.10">
    <property type="entry name" value="YVTN repeat-like/Quinoprotein amine dehydrogenase"/>
    <property type="match status" value="2"/>
</dbReference>
<gene>
    <name evidence="4" type="ORF">ACFFI0_24145</name>
</gene>
<proteinExistence type="predicted"/>
<dbReference type="InterPro" id="IPR028203">
    <property type="entry name" value="PSII_CF48-like_dom"/>
</dbReference>
<dbReference type="EMBL" id="JBHLWO010000006">
    <property type="protein sequence ID" value="MFC0321431.1"/>
    <property type="molecule type" value="Genomic_DNA"/>
</dbReference>
<evidence type="ECO:0000259" key="3">
    <source>
        <dbReference type="Pfam" id="PF14870"/>
    </source>
</evidence>
<comment type="caution">
    <text evidence="4">The sequence shown here is derived from an EMBL/GenBank/DDBJ whole genome shotgun (WGS) entry which is preliminary data.</text>
</comment>
<dbReference type="PANTHER" id="PTHR47199:SF2">
    <property type="entry name" value="PHOTOSYSTEM II STABILITY_ASSEMBLY FACTOR HCF136, CHLOROPLASTIC"/>
    <property type="match status" value="1"/>
</dbReference>
<dbReference type="RefSeq" id="WP_130858580.1">
    <property type="nucleotide sequence ID" value="NZ_JBHLWO010000006.1"/>
</dbReference>
<dbReference type="Proteomes" id="UP001589774">
    <property type="component" value="Unassembled WGS sequence"/>
</dbReference>
<sequence>MNKFILSFIFFIVIDAAKGQQYKLEKLQEGNEVSFRGMSIPNDSVAWITGTKGTIAKTTDGGKNWTWLIAKGYEDFDFRSVVAFSDKKAVMVNAGSPAVILLTEDGGESWEKVHSYDIKEIFYDGMGFWDEKRGIVFGDPIEGKLQLVATEDGGRTWLNISDEANVQMKAGEAGFAASGTSIRTVGNGLVWIGTGGTQARLLFSYNFGQSWTSYKVPIEQGEASQGIFSLAINGQKQLVAIGGDYKNFKNNNNVIQLSGNGITWNAPKTRLSGFKSCVEFINDTLVIATGTSGTDLSMDSGQSWKLMDEKGYNVVRSSESGRFVLLAGDKGSIYRLVEPNK</sequence>
<dbReference type="PANTHER" id="PTHR47199">
    <property type="entry name" value="PHOTOSYSTEM II STABILITY/ASSEMBLY FACTOR HCF136, CHLOROPLASTIC"/>
    <property type="match status" value="1"/>
</dbReference>